<organism evidence="1">
    <name type="scientific">marine sediment metagenome</name>
    <dbReference type="NCBI Taxonomy" id="412755"/>
    <lineage>
        <taxon>unclassified sequences</taxon>
        <taxon>metagenomes</taxon>
        <taxon>ecological metagenomes</taxon>
    </lineage>
</organism>
<reference evidence="1" key="1">
    <citation type="journal article" date="2014" name="Front. Microbiol.">
        <title>High frequency of phylogenetically diverse reductive dehalogenase-homologous genes in deep subseafloor sedimentary metagenomes.</title>
        <authorList>
            <person name="Kawai M."/>
            <person name="Futagami T."/>
            <person name="Toyoda A."/>
            <person name="Takaki Y."/>
            <person name="Nishi S."/>
            <person name="Hori S."/>
            <person name="Arai W."/>
            <person name="Tsubouchi T."/>
            <person name="Morono Y."/>
            <person name="Uchiyama I."/>
            <person name="Ito T."/>
            <person name="Fujiyama A."/>
            <person name="Inagaki F."/>
            <person name="Takami H."/>
        </authorList>
    </citation>
    <scope>NUCLEOTIDE SEQUENCE</scope>
    <source>
        <strain evidence="1">Expedition CK06-06</strain>
    </source>
</reference>
<name>X1BVV2_9ZZZZ</name>
<dbReference type="AlphaFoldDB" id="X1BVV2"/>
<proteinExistence type="predicted"/>
<comment type="caution">
    <text evidence="1">The sequence shown here is derived from an EMBL/GenBank/DDBJ whole genome shotgun (WGS) entry which is preliminary data.</text>
</comment>
<dbReference type="EMBL" id="BART01017298">
    <property type="protein sequence ID" value="GAG76286.1"/>
    <property type="molecule type" value="Genomic_DNA"/>
</dbReference>
<evidence type="ECO:0000313" key="1">
    <source>
        <dbReference type="EMBL" id="GAG76286.1"/>
    </source>
</evidence>
<accession>X1BVV2</accession>
<gene>
    <name evidence="1" type="ORF">S01H4_32974</name>
</gene>
<sequence length="110" mass="12305">MEKKTIAGILTLVIVLSTGTTLFIEDLGEKTGCRRGWEYVGSGEYEGYFVCKTSSSSRYEICHDVYNSSNTENYWCRKGVLVKPKDDGIIRDYPTSGDWLCSPDGCTPIK</sequence>
<protein>
    <submittedName>
        <fullName evidence="1">Uncharacterized protein</fullName>
    </submittedName>
</protein>